<dbReference type="GO" id="GO:0004175">
    <property type="term" value="F:endopeptidase activity"/>
    <property type="evidence" value="ECO:0007669"/>
    <property type="project" value="UniProtKB-ARBA"/>
</dbReference>
<dbReference type="GO" id="GO:0080120">
    <property type="term" value="P:CAAX-box protein maturation"/>
    <property type="evidence" value="ECO:0007669"/>
    <property type="project" value="UniProtKB-ARBA"/>
</dbReference>
<keyword evidence="1" id="KW-0472">Membrane</keyword>
<gene>
    <name evidence="3" type="ORF">C5O00_04010</name>
</gene>
<protein>
    <recommendedName>
        <fullName evidence="2">CAAX prenyl protease 2/Lysostaphin resistance protein A-like domain-containing protein</fullName>
    </recommendedName>
</protein>
<feature type="transmembrane region" description="Helical" evidence="1">
    <location>
        <begin position="220"/>
        <end position="242"/>
    </location>
</feature>
<dbReference type="PANTHER" id="PTHR39430">
    <property type="entry name" value="MEMBRANE-ASSOCIATED PROTEASE-RELATED"/>
    <property type="match status" value="1"/>
</dbReference>
<accession>A0A2S0HUR4</accession>
<evidence type="ECO:0000256" key="1">
    <source>
        <dbReference type="SAM" id="Phobius"/>
    </source>
</evidence>
<evidence type="ECO:0000313" key="4">
    <source>
        <dbReference type="Proteomes" id="UP000238442"/>
    </source>
</evidence>
<name>A0A2S0HUR4_9FLAO</name>
<proteinExistence type="predicted"/>
<feature type="domain" description="CAAX prenyl protease 2/Lysostaphin resistance protein A-like" evidence="2">
    <location>
        <begin position="145"/>
        <end position="233"/>
    </location>
</feature>
<dbReference type="Proteomes" id="UP000238442">
    <property type="component" value="Chromosome"/>
</dbReference>
<feature type="transmembrane region" description="Helical" evidence="1">
    <location>
        <begin position="40"/>
        <end position="58"/>
    </location>
</feature>
<dbReference type="EMBL" id="CP027062">
    <property type="protein sequence ID" value="AVI50370.1"/>
    <property type="molecule type" value="Genomic_DNA"/>
</dbReference>
<feature type="transmembrane region" description="Helical" evidence="1">
    <location>
        <begin position="103"/>
        <end position="121"/>
    </location>
</feature>
<reference evidence="3 4" key="1">
    <citation type="submission" date="2018-02" db="EMBL/GenBank/DDBJ databases">
        <title>Genomic analysis of the strain RR4-38 isolated from a seawater recirculating aquaculture system.</title>
        <authorList>
            <person name="Kim Y.-S."/>
            <person name="Jang Y.H."/>
            <person name="Kim K.-H."/>
        </authorList>
    </citation>
    <scope>NUCLEOTIDE SEQUENCE [LARGE SCALE GENOMIC DNA]</scope>
    <source>
        <strain evidence="3 4">RR4-38</strain>
    </source>
</reference>
<feature type="transmembrane region" description="Helical" evidence="1">
    <location>
        <begin position="181"/>
        <end position="208"/>
    </location>
</feature>
<feature type="transmembrane region" description="Helical" evidence="1">
    <location>
        <begin position="64"/>
        <end position="83"/>
    </location>
</feature>
<feature type="transmembrane region" description="Helical" evidence="1">
    <location>
        <begin position="141"/>
        <end position="160"/>
    </location>
</feature>
<organism evidence="3 4">
    <name type="scientific">Pukyongia salina</name>
    <dbReference type="NCBI Taxonomy" id="2094025"/>
    <lineage>
        <taxon>Bacteria</taxon>
        <taxon>Pseudomonadati</taxon>
        <taxon>Bacteroidota</taxon>
        <taxon>Flavobacteriia</taxon>
        <taxon>Flavobacteriales</taxon>
        <taxon>Flavobacteriaceae</taxon>
        <taxon>Pukyongia</taxon>
    </lineage>
</organism>
<sequence length="254" mass="29839">MIYCSQCNSLLGPTDVYCGNCGAKRTQNTLKKEKESVRQVIIFYVTFLVYAIVSFVIYLENDSLITEIVLESVFVLLTVMFSLMDFKRITKLYSLRYVNWKNLAFSILFPMCSAGIVYYGIEWVNRLLGEESYNMFYDYAMYENSFLWAFIFVAIIAPVFEELAFRGYLFNQLLNVTNSRVTIIATALIFALVHFSFISILWIFPFGIVLGFLRYKYRTLWLGMIVHFIHNFLVLLLEYYYYMNDPLLELLNNG</sequence>
<keyword evidence="1" id="KW-1133">Transmembrane helix</keyword>
<keyword evidence="1" id="KW-0812">Transmembrane</keyword>
<dbReference type="KEGG" id="aue:C5O00_04010"/>
<dbReference type="OrthoDB" id="158986at2"/>
<dbReference type="AlphaFoldDB" id="A0A2S0HUR4"/>
<evidence type="ECO:0000313" key="3">
    <source>
        <dbReference type="EMBL" id="AVI50370.1"/>
    </source>
</evidence>
<dbReference type="InterPro" id="IPR003675">
    <property type="entry name" value="Rce1/LyrA-like_dom"/>
</dbReference>
<dbReference type="PANTHER" id="PTHR39430:SF1">
    <property type="entry name" value="PROTEASE"/>
    <property type="match status" value="1"/>
</dbReference>
<keyword evidence="4" id="KW-1185">Reference proteome</keyword>
<evidence type="ECO:0000259" key="2">
    <source>
        <dbReference type="Pfam" id="PF02517"/>
    </source>
</evidence>
<dbReference type="Pfam" id="PF02517">
    <property type="entry name" value="Rce1-like"/>
    <property type="match status" value="1"/>
</dbReference>
<dbReference type="RefSeq" id="WP_105215160.1">
    <property type="nucleotide sequence ID" value="NZ_CP027062.1"/>
</dbReference>